<reference evidence="2 3" key="1">
    <citation type="journal article" date="2018" name="Sci. Rep.">
        <title>Genome sequence of the cauliflower mushroom Sparassis crispa (Hanabiratake) and its association with beneficial usage.</title>
        <authorList>
            <person name="Kiyama R."/>
            <person name="Furutani Y."/>
            <person name="Kawaguchi K."/>
            <person name="Nakanishi T."/>
        </authorList>
    </citation>
    <scope>NUCLEOTIDE SEQUENCE [LARGE SCALE GENOMIC DNA]</scope>
</reference>
<name>A0A401GDQ8_9APHY</name>
<comment type="caution">
    <text evidence="2">The sequence shown here is derived from an EMBL/GenBank/DDBJ whole genome shotgun (WGS) entry which is preliminary data.</text>
</comment>
<sequence>MQNTFLILVMSRRLSTIHDLAALRLHPDCTRVVNETVPNLSLRQARYTAYDVRGNWFARDAGGRIGVRKTRTRGKGKGKAREGEEDEDGEVFDLTGVNGGEGDSLVDEGKTDEEDPRARKRRRFAEDLSFLDSPRSSSVAGSLPPSVPEVVLGESHDVAPTHAALSSFSFSTPSSDLLKCIHHFASTYYTAAGQLYDASREARREKRRRRLARAAAGNLADEHDHSDAEEDDEQENENSDSGNEDGDEEGSDTEQEPDDSAHMRWRTHKLLTARKDMYKIFDGSALMVLGMLFQEHIAALLRSTPPAGWEDSAPPRKSRKRKRTAEEEDAPAQNTLKSKGKDKTQGKGKPMRGRRSKDEESEAKSSDTDTNGQACGEEDDDRDKWSTEEEQSARPRRSNRTRSCSSAQTGKNSQVPFVDDNEDDEDYVP</sequence>
<feature type="region of interest" description="Disordered" evidence="1">
    <location>
        <begin position="207"/>
        <end position="264"/>
    </location>
</feature>
<evidence type="ECO:0000313" key="2">
    <source>
        <dbReference type="EMBL" id="GBE80271.1"/>
    </source>
</evidence>
<feature type="compositionally biased region" description="Basic residues" evidence="1">
    <location>
        <begin position="69"/>
        <end position="78"/>
    </location>
</feature>
<dbReference type="RefSeq" id="XP_027611184.1">
    <property type="nucleotide sequence ID" value="XM_027755383.1"/>
</dbReference>
<feature type="compositionally biased region" description="Acidic residues" evidence="1">
    <location>
        <begin position="104"/>
        <end position="115"/>
    </location>
</feature>
<dbReference type="OrthoDB" id="2565191at2759"/>
<evidence type="ECO:0000256" key="1">
    <source>
        <dbReference type="SAM" id="MobiDB-lite"/>
    </source>
</evidence>
<feature type="region of interest" description="Disordered" evidence="1">
    <location>
        <begin position="69"/>
        <end position="121"/>
    </location>
</feature>
<feature type="region of interest" description="Disordered" evidence="1">
    <location>
        <begin position="305"/>
        <end position="429"/>
    </location>
</feature>
<feature type="compositionally biased region" description="Acidic residues" evidence="1">
    <location>
        <begin position="419"/>
        <end position="429"/>
    </location>
</feature>
<feature type="compositionally biased region" description="Basic and acidic residues" evidence="1">
    <location>
        <begin position="356"/>
        <end position="367"/>
    </location>
</feature>
<feature type="compositionally biased region" description="Acidic residues" evidence="1">
    <location>
        <begin position="227"/>
        <end position="258"/>
    </location>
</feature>
<evidence type="ECO:0000313" key="3">
    <source>
        <dbReference type="Proteomes" id="UP000287166"/>
    </source>
</evidence>
<feature type="compositionally biased region" description="Basic and acidic residues" evidence="1">
    <location>
        <begin position="382"/>
        <end position="393"/>
    </location>
</feature>
<proteinExistence type="predicted"/>
<dbReference type="AlphaFoldDB" id="A0A401GDQ8"/>
<feature type="compositionally biased region" description="Polar residues" evidence="1">
    <location>
        <begin position="401"/>
        <end position="415"/>
    </location>
</feature>
<dbReference type="Proteomes" id="UP000287166">
    <property type="component" value="Unassembled WGS sequence"/>
</dbReference>
<dbReference type="EMBL" id="BFAD01000002">
    <property type="protein sequence ID" value="GBE80271.1"/>
    <property type="molecule type" value="Genomic_DNA"/>
</dbReference>
<organism evidence="2 3">
    <name type="scientific">Sparassis crispa</name>
    <dbReference type="NCBI Taxonomy" id="139825"/>
    <lineage>
        <taxon>Eukaryota</taxon>
        <taxon>Fungi</taxon>
        <taxon>Dikarya</taxon>
        <taxon>Basidiomycota</taxon>
        <taxon>Agaricomycotina</taxon>
        <taxon>Agaricomycetes</taxon>
        <taxon>Polyporales</taxon>
        <taxon>Sparassidaceae</taxon>
        <taxon>Sparassis</taxon>
    </lineage>
</organism>
<protein>
    <submittedName>
        <fullName evidence="2">Uncharacterized protein</fullName>
    </submittedName>
</protein>
<keyword evidence="3" id="KW-1185">Reference proteome</keyword>
<dbReference type="GeneID" id="38777188"/>
<dbReference type="STRING" id="139825.A0A401GDQ8"/>
<gene>
    <name evidence="2" type="ORF">SCP_0214890</name>
</gene>
<accession>A0A401GDQ8</accession>
<dbReference type="InParanoid" id="A0A401GDQ8"/>